<accession>A0A319DG43</accession>
<keyword evidence="3" id="KW-1185">Reference proteome</keyword>
<dbReference type="AlphaFoldDB" id="A0A319DG43"/>
<dbReference type="VEuPathDB" id="FungiDB:BO71DRAFT_399899"/>
<gene>
    <name evidence="2" type="ORF">BO71DRAFT_399899</name>
</gene>
<dbReference type="Proteomes" id="UP000247810">
    <property type="component" value="Unassembled WGS sequence"/>
</dbReference>
<keyword evidence="1" id="KW-0812">Transmembrane</keyword>
<evidence type="ECO:0000313" key="3">
    <source>
        <dbReference type="Proteomes" id="UP000247810"/>
    </source>
</evidence>
<keyword evidence="1" id="KW-0472">Membrane</keyword>
<reference evidence="2 3" key="1">
    <citation type="submission" date="2018-02" db="EMBL/GenBank/DDBJ databases">
        <title>The genomes of Aspergillus section Nigri reveals drivers in fungal speciation.</title>
        <authorList>
            <consortium name="DOE Joint Genome Institute"/>
            <person name="Vesth T.C."/>
            <person name="Nybo J."/>
            <person name="Theobald S."/>
            <person name="Brandl J."/>
            <person name="Frisvad J.C."/>
            <person name="Nielsen K.F."/>
            <person name="Lyhne E.K."/>
            <person name="Kogle M.E."/>
            <person name="Kuo A."/>
            <person name="Riley R."/>
            <person name="Clum A."/>
            <person name="Nolan M."/>
            <person name="Lipzen A."/>
            <person name="Salamov A."/>
            <person name="Henrissat B."/>
            <person name="Wiebenga A."/>
            <person name="De vries R.P."/>
            <person name="Grigoriev I.V."/>
            <person name="Mortensen U.H."/>
            <person name="Andersen M.R."/>
            <person name="Baker S.E."/>
        </authorList>
    </citation>
    <scope>NUCLEOTIDE SEQUENCE [LARGE SCALE GENOMIC DNA]</scope>
    <source>
        <strain evidence="2 3">CBS 707.79</strain>
    </source>
</reference>
<organism evidence="2 3">
    <name type="scientific">Aspergillus ellipticus CBS 707.79</name>
    <dbReference type="NCBI Taxonomy" id="1448320"/>
    <lineage>
        <taxon>Eukaryota</taxon>
        <taxon>Fungi</taxon>
        <taxon>Dikarya</taxon>
        <taxon>Ascomycota</taxon>
        <taxon>Pezizomycotina</taxon>
        <taxon>Eurotiomycetes</taxon>
        <taxon>Eurotiomycetidae</taxon>
        <taxon>Eurotiales</taxon>
        <taxon>Aspergillaceae</taxon>
        <taxon>Aspergillus</taxon>
        <taxon>Aspergillus subgen. Circumdati</taxon>
    </lineage>
</organism>
<proteinExistence type="predicted"/>
<evidence type="ECO:0000313" key="2">
    <source>
        <dbReference type="EMBL" id="PYH93237.1"/>
    </source>
</evidence>
<feature type="transmembrane region" description="Helical" evidence="1">
    <location>
        <begin position="6"/>
        <end position="29"/>
    </location>
</feature>
<keyword evidence="1" id="KW-1133">Transmembrane helix</keyword>
<protein>
    <submittedName>
        <fullName evidence="2">Uncharacterized protein</fullName>
    </submittedName>
</protein>
<evidence type="ECO:0000256" key="1">
    <source>
        <dbReference type="SAM" id="Phobius"/>
    </source>
</evidence>
<name>A0A319DG43_9EURO</name>
<sequence>MSLSISDIIGIVTIIVSCPPLLLLIWKILDWRSRQERAQSNHETQLYPYPATYPAYQPVYQPTLENTHPKLIHQPIQHPSHPIQH</sequence>
<dbReference type="EMBL" id="KZ825897">
    <property type="protein sequence ID" value="PYH93237.1"/>
    <property type="molecule type" value="Genomic_DNA"/>
</dbReference>